<protein>
    <submittedName>
        <fullName evidence="1 3">Uncharacterized protein</fullName>
    </submittedName>
</protein>
<proteinExistence type="predicted"/>
<reference evidence="1 2" key="2">
    <citation type="submission" date="2018-11" db="EMBL/GenBank/DDBJ databases">
        <authorList>
            <consortium name="Pathogen Informatics"/>
        </authorList>
    </citation>
    <scope>NUCLEOTIDE SEQUENCE [LARGE SCALE GENOMIC DNA]</scope>
</reference>
<evidence type="ECO:0000313" key="2">
    <source>
        <dbReference type="Proteomes" id="UP000270296"/>
    </source>
</evidence>
<evidence type="ECO:0000313" key="3">
    <source>
        <dbReference type="WBParaSite" id="SBAD_0000054401-mRNA-1"/>
    </source>
</evidence>
<organism evidence="3">
    <name type="scientific">Soboliphyme baturini</name>
    <dbReference type="NCBI Taxonomy" id="241478"/>
    <lineage>
        <taxon>Eukaryota</taxon>
        <taxon>Metazoa</taxon>
        <taxon>Ecdysozoa</taxon>
        <taxon>Nematoda</taxon>
        <taxon>Enoplea</taxon>
        <taxon>Dorylaimia</taxon>
        <taxon>Dioctophymatida</taxon>
        <taxon>Dioctophymatoidea</taxon>
        <taxon>Soboliphymatidae</taxon>
        <taxon>Soboliphyme</taxon>
    </lineage>
</organism>
<evidence type="ECO:0000313" key="1">
    <source>
        <dbReference type="EMBL" id="VDO84618.1"/>
    </source>
</evidence>
<name>A0A183IA78_9BILA</name>
<keyword evidence="2" id="KW-1185">Reference proteome</keyword>
<dbReference type="OrthoDB" id="10264062at2759"/>
<dbReference type="AlphaFoldDB" id="A0A183IA78"/>
<dbReference type="Proteomes" id="UP000270296">
    <property type="component" value="Unassembled WGS sequence"/>
</dbReference>
<accession>A0A183IA78</accession>
<sequence>MRTLRLFYSNHECTCGQLVIANHESQYKILHFHNGGLDKLAQIFEQWSALRVKSQRNPEVPSNKLSVQFSVVNPQLKKLEQHPEDELYDKVTWDYWRSCTSQDRFDDDIIRKVFFGIK</sequence>
<dbReference type="EMBL" id="UZAM01001577">
    <property type="protein sequence ID" value="VDO84618.1"/>
    <property type="molecule type" value="Genomic_DNA"/>
</dbReference>
<gene>
    <name evidence="1" type="ORF">SBAD_LOCUS522</name>
</gene>
<dbReference type="WBParaSite" id="SBAD_0000054401-mRNA-1">
    <property type="protein sequence ID" value="SBAD_0000054401-mRNA-1"/>
    <property type="gene ID" value="SBAD_0000054401"/>
</dbReference>
<reference evidence="3" key="1">
    <citation type="submission" date="2016-06" db="UniProtKB">
        <authorList>
            <consortium name="WormBaseParasite"/>
        </authorList>
    </citation>
    <scope>IDENTIFICATION</scope>
</reference>